<dbReference type="RefSeq" id="XP_017872163.1">
    <property type="nucleotide sequence ID" value="XM_018016674.1"/>
</dbReference>
<protein>
    <submittedName>
        <fullName evidence="2">Uncharacterized protein LOC108619859 isoform X2</fullName>
    </submittedName>
</protein>
<proteinExistence type="predicted"/>
<reference evidence="1" key="1">
    <citation type="journal article" date="1997" name="Nucleic Acids Res.">
        <title>tRNAscan-SE: a program for improved detection of transfer RNA genes in genomic sequence.</title>
        <authorList>
            <person name="Lowe T.M."/>
            <person name="Eddy S.R."/>
        </authorList>
    </citation>
    <scope>NUCLEOTIDE SEQUENCE [LARGE SCALE GENOMIC DNA]</scope>
</reference>
<gene>
    <name evidence="2" type="primary">LOC108619859</name>
</gene>
<evidence type="ECO:0000313" key="1">
    <source>
        <dbReference type="Proteomes" id="UP000694904"/>
    </source>
</evidence>
<name>A0ABM1PY77_DROAR</name>
<evidence type="ECO:0000313" key="2">
    <source>
        <dbReference type="RefSeq" id="XP_017872163.1"/>
    </source>
</evidence>
<sequence length="43" mass="5058">MSDLRTLCRTCGITINTKHDTKLFEKFNYHLVTLIEDITDMLL</sequence>
<dbReference type="GeneID" id="108619859"/>
<keyword evidence="1" id="KW-1185">Reference proteome</keyword>
<organism evidence="1 2">
    <name type="scientific">Drosophila arizonae</name>
    <name type="common">Fruit fly</name>
    <dbReference type="NCBI Taxonomy" id="7263"/>
    <lineage>
        <taxon>Eukaryota</taxon>
        <taxon>Metazoa</taxon>
        <taxon>Ecdysozoa</taxon>
        <taxon>Arthropoda</taxon>
        <taxon>Hexapoda</taxon>
        <taxon>Insecta</taxon>
        <taxon>Pterygota</taxon>
        <taxon>Neoptera</taxon>
        <taxon>Endopterygota</taxon>
        <taxon>Diptera</taxon>
        <taxon>Brachycera</taxon>
        <taxon>Muscomorpha</taxon>
        <taxon>Ephydroidea</taxon>
        <taxon>Drosophilidae</taxon>
        <taxon>Drosophila</taxon>
    </lineage>
</organism>
<reference evidence="1" key="2">
    <citation type="journal article" date="2016" name="G3 (Bethesda)">
        <title>Genome Evolution in Three Species of Cactophilic Drosophila.</title>
        <authorList>
            <person name="Sanchez-Flores A."/>
            <person name="Penazola F."/>
            <person name="Carpinteyro-Ponce J."/>
            <person name="Nazario-Yepiz N."/>
            <person name="Abreu-Goodger C."/>
            <person name="Machado C.A."/>
            <person name="Markow T.A."/>
        </authorList>
    </citation>
    <scope>NUCLEOTIDE SEQUENCE [LARGE SCALE GENOMIC DNA]</scope>
</reference>
<reference evidence="2" key="3">
    <citation type="submission" date="2025-08" db="UniProtKB">
        <authorList>
            <consortium name="RefSeq"/>
        </authorList>
    </citation>
    <scope>IDENTIFICATION</scope>
    <source>
        <tissue evidence="2">Whole organism</tissue>
    </source>
</reference>
<dbReference type="Proteomes" id="UP000694904">
    <property type="component" value="Chromosome 2"/>
</dbReference>
<accession>A0ABM1PY77</accession>